<comment type="caution">
    <text evidence="2">The sequence shown here is derived from an EMBL/GenBank/DDBJ whole genome shotgun (WGS) entry which is preliminary data.</text>
</comment>
<name>A0ABY6U830_BIOOC</name>
<protein>
    <submittedName>
        <fullName evidence="2">Uncharacterized protein</fullName>
    </submittedName>
</protein>
<evidence type="ECO:0000313" key="2">
    <source>
        <dbReference type="EMBL" id="VUC27143.1"/>
    </source>
</evidence>
<dbReference type="EMBL" id="CABFNS010000762">
    <property type="protein sequence ID" value="VUC27143.1"/>
    <property type="molecule type" value="Genomic_DNA"/>
</dbReference>
<sequence>MASQDIDILDTDDPGPTAHESTFYLKRSPTASSYYDFDGMPWDGEQGQSWMYAWHARAQQEGLLPSSQPRSSQPTGFRSVARKAKTLLGSPHDPKYPSYYGNKGETLPLSTDSELIPHPTWRRSTKGWLHQPLIPGRTATFSGTEDESGMVRSFYAPSNPLIFDVAYHGKKKEFINGKSEIGKFKMATYHPAVKQVDEILLAMTKII</sequence>
<dbReference type="Proteomes" id="UP000766486">
    <property type="component" value="Unassembled WGS sequence"/>
</dbReference>
<proteinExistence type="predicted"/>
<evidence type="ECO:0000313" key="3">
    <source>
        <dbReference type="Proteomes" id="UP000766486"/>
    </source>
</evidence>
<feature type="region of interest" description="Disordered" evidence="1">
    <location>
        <begin position="1"/>
        <end position="21"/>
    </location>
</feature>
<keyword evidence="3" id="KW-1185">Reference proteome</keyword>
<reference evidence="2 3" key="1">
    <citation type="submission" date="2019-06" db="EMBL/GenBank/DDBJ databases">
        <authorList>
            <person name="Broberg M."/>
        </authorList>
    </citation>
    <scope>NUCLEOTIDE SEQUENCE [LARGE SCALE GENOMIC DNA]</scope>
</reference>
<accession>A0ABY6U830</accession>
<organism evidence="2 3">
    <name type="scientific">Bionectria ochroleuca</name>
    <name type="common">Gliocladium roseum</name>
    <dbReference type="NCBI Taxonomy" id="29856"/>
    <lineage>
        <taxon>Eukaryota</taxon>
        <taxon>Fungi</taxon>
        <taxon>Dikarya</taxon>
        <taxon>Ascomycota</taxon>
        <taxon>Pezizomycotina</taxon>
        <taxon>Sordariomycetes</taxon>
        <taxon>Hypocreomycetidae</taxon>
        <taxon>Hypocreales</taxon>
        <taxon>Bionectriaceae</taxon>
        <taxon>Clonostachys</taxon>
    </lineage>
</organism>
<evidence type="ECO:0000256" key="1">
    <source>
        <dbReference type="SAM" id="MobiDB-lite"/>
    </source>
</evidence>
<gene>
    <name evidence="2" type="ORF">CLO192961_LOCUS204241</name>
</gene>